<comment type="caution">
    <text evidence="1">The sequence shown here is derived from an EMBL/GenBank/DDBJ whole genome shotgun (WGS) entry which is preliminary data.</text>
</comment>
<sequence length="150" mass="16031">DKFGRIGLWVMNSDTYFDIVDDAITKQIYGESEIVIYGGLPGTLGKPVLVTDAVGDNDAFGLQYGAVTVTESQVPGFRAYDINDEENLAIGMRAEGAFNLDILGYSWDTSKGENPDLTLLGSSANWIKYATSNKMTAGTLLDLSGTATTG</sequence>
<evidence type="ECO:0000313" key="2">
    <source>
        <dbReference type="Proteomes" id="UP000280073"/>
    </source>
</evidence>
<protein>
    <submittedName>
        <fullName evidence="1">Phage capsid protein</fullName>
    </submittedName>
</protein>
<dbReference type="EMBL" id="RFDI01002546">
    <property type="protein sequence ID" value="RSR15215.1"/>
    <property type="molecule type" value="Genomic_DNA"/>
</dbReference>
<reference evidence="1 2" key="1">
    <citation type="submission" date="2018-10" db="EMBL/GenBank/DDBJ databases">
        <title>GWAS and RNA-Seq identify cryptic mechanisms of antimicrobial resistance in Acinetobacter baumannii.</title>
        <authorList>
            <person name="Sahl J.W."/>
        </authorList>
    </citation>
    <scope>NUCLEOTIDE SEQUENCE [LARGE SCALE GENOMIC DNA]</scope>
    <source>
        <strain evidence="1 2">TG28175</strain>
    </source>
</reference>
<name>A0A429M6V6_ACIBA</name>
<evidence type="ECO:0000313" key="1">
    <source>
        <dbReference type="EMBL" id="RSR15215.1"/>
    </source>
</evidence>
<dbReference type="Proteomes" id="UP000280073">
    <property type="component" value="Unassembled WGS sequence"/>
</dbReference>
<dbReference type="Pfam" id="PF20036">
    <property type="entry name" value="Gp13-like"/>
    <property type="match status" value="1"/>
</dbReference>
<gene>
    <name evidence="1" type="ORF">EA686_28730</name>
</gene>
<dbReference type="AlphaFoldDB" id="A0A429M6V6"/>
<dbReference type="InterPro" id="IPR045404">
    <property type="entry name" value="Gp13-like"/>
</dbReference>
<proteinExistence type="predicted"/>
<feature type="non-terminal residue" evidence="1">
    <location>
        <position position="1"/>
    </location>
</feature>
<organism evidence="1 2">
    <name type="scientific">Acinetobacter baumannii</name>
    <dbReference type="NCBI Taxonomy" id="470"/>
    <lineage>
        <taxon>Bacteria</taxon>
        <taxon>Pseudomonadati</taxon>
        <taxon>Pseudomonadota</taxon>
        <taxon>Gammaproteobacteria</taxon>
        <taxon>Moraxellales</taxon>
        <taxon>Moraxellaceae</taxon>
        <taxon>Acinetobacter</taxon>
        <taxon>Acinetobacter calcoaceticus/baumannii complex</taxon>
    </lineage>
</organism>
<accession>A0A429M6V6</accession>